<comment type="subunit">
    <text evidence="1">Component of the NuA4 histone acetyltransferase complex.</text>
</comment>
<organism evidence="4 5">
    <name type="scientific">Ajellomyces capsulatus</name>
    <name type="common">Darling's disease fungus</name>
    <name type="synonym">Histoplasma capsulatum</name>
    <dbReference type="NCBI Taxonomy" id="5037"/>
    <lineage>
        <taxon>Eukaryota</taxon>
        <taxon>Fungi</taxon>
        <taxon>Dikarya</taxon>
        <taxon>Ascomycota</taxon>
        <taxon>Pezizomycotina</taxon>
        <taxon>Eurotiomycetes</taxon>
        <taxon>Eurotiomycetidae</taxon>
        <taxon>Onygenales</taxon>
        <taxon>Ajellomycetaceae</taxon>
        <taxon>Histoplasma</taxon>
    </lineage>
</organism>
<dbReference type="CDD" id="cd00024">
    <property type="entry name" value="CD_CSD"/>
    <property type="match status" value="1"/>
</dbReference>
<evidence type="ECO:0000256" key="2">
    <source>
        <dbReference type="SAM" id="MobiDB-lite"/>
    </source>
</evidence>
<dbReference type="Gene3D" id="2.40.50.40">
    <property type="match status" value="1"/>
</dbReference>
<proteinExistence type="predicted"/>
<protein>
    <recommendedName>
        <fullName evidence="3">Chromo domain-containing protein</fullName>
    </recommendedName>
</protein>
<feature type="region of interest" description="Disordered" evidence="2">
    <location>
        <begin position="138"/>
        <end position="179"/>
    </location>
</feature>
<dbReference type="SUPFAM" id="SSF54160">
    <property type="entry name" value="Chromo domain-like"/>
    <property type="match status" value="1"/>
</dbReference>
<evidence type="ECO:0000256" key="1">
    <source>
        <dbReference type="ARBA" id="ARBA00011353"/>
    </source>
</evidence>
<evidence type="ECO:0000313" key="4">
    <source>
        <dbReference type="EMBL" id="KAG5296442.1"/>
    </source>
</evidence>
<dbReference type="InterPro" id="IPR016197">
    <property type="entry name" value="Chromo-like_dom_sf"/>
</dbReference>
<dbReference type="SMART" id="SM00298">
    <property type="entry name" value="CHROMO"/>
    <property type="match status" value="1"/>
</dbReference>
<sequence length="310" mass="34524">MTFLHFNPNATAPGTKFQRMPVSHTQQPAIGKRTDKDEKPVNKEPPKIFESQVTSSIVKATDIQNQNLDLHIDVGGNDWDSLCSLFYVDNSDPSDTSMSITTNKRTCDYEDDEESNTSFDPQCSGSCSDNDSVVLEINSSKDMPGLDYKRGDVVSKPRAPSAGDSKDTSIAIDDSVQDLSDDDRIPISLTAPNMCSWEPGVGSDDESDSEGQTPPSPVLIEDGGVTTEEWLVDEILESMLEDDDQGMQWYLVKWKGYDPSWQPEHDLIPGCEELVHEFHAKLGKVENHGSRKRRGRPPLRKRSKKARFTV</sequence>
<feature type="region of interest" description="Disordered" evidence="2">
    <location>
        <begin position="11"/>
        <end position="44"/>
    </location>
</feature>
<gene>
    <name evidence="4" type="ORF">I7I52_07127</name>
</gene>
<dbReference type="GO" id="GO:0006338">
    <property type="term" value="P:chromatin remodeling"/>
    <property type="evidence" value="ECO:0007669"/>
    <property type="project" value="UniProtKB-ARBA"/>
</dbReference>
<feature type="region of interest" description="Disordered" evidence="2">
    <location>
        <begin position="285"/>
        <end position="310"/>
    </location>
</feature>
<dbReference type="OrthoDB" id="4186949at2759"/>
<dbReference type="Pfam" id="PF00385">
    <property type="entry name" value="Chromo"/>
    <property type="match status" value="1"/>
</dbReference>
<feature type="compositionally biased region" description="Basic and acidic residues" evidence="2">
    <location>
        <begin position="32"/>
        <end position="44"/>
    </location>
</feature>
<feature type="compositionally biased region" description="Basic residues" evidence="2">
    <location>
        <begin position="290"/>
        <end position="310"/>
    </location>
</feature>
<name>A0A8H7YUM8_AJECA</name>
<dbReference type="InterPro" id="IPR000953">
    <property type="entry name" value="Chromo/chromo_shadow_dom"/>
</dbReference>
<evidence type="ECO:0000313" key="5">
    <source>
        <dbReference type="Proteomes" id="UP000670092"/>
    </source>
</evidence>
<feature type="region of interest" description="Disordered" evidence="2">
    <location>
        <begin position="191"/>
        <end position="224"/>
    </location>
</feature>
<feature type="domain" description="Chromo" evidence="3">
    <location>
        <begin position="230"/>
        <end position="290"/>
    </location>
</feature>
<dbReference type="VEuPathDB" id="FungiDB:I7I52_07127"/>
<dbReference type="InterPro" id="IPR023780">
    <property type="entry name" value="Chromo_domain"/>
</dbReference>
<comment type="caution">
    <text evidence="4">The sequence shown here is derived from an EMBL/GenBank/DDBJ whole genome shotgun (WGS) entry which is preliminary data.</text>
</comment>
<evidence type="ECO:0000259" key="3">
    <source>
        <dbReference type="PROSITE" id="PS50013"/>
    </source>
</evidence>
<dbReference type="PROSITE" id="PS50013">
    <property type="entry name" value="CHROMO_2"/>
    <property type="match status" value="1"/>
</dbReference>
<dbReference type="EMBL" id="JAEVHI010000003">
    <property type="protein sequence ID" value="KAG5296442.1"/>
    <property type="molecule type" value="Genomic_DNA"/>
</dbReference>
<dbReference type="AlphaFoldDB" id="A0A8H7YUM8"/>
<dbReference type="Proteomes" id="UP000670092">
    <property type="component" value="Unassembled WGS sequence"/>
</dbReference>
<reference evidence="4 5" key="1">
    <citation type="submission" date="2021-01" db="EMBL/GenBank/DDBJ databases">
        <title>Chromosome-level genome assembly of a human fungal pathogen reveals clustering of transcriptionally co-regulated genes.</title>
        <authorList>
            <person name="Voorhies M."/>
            <person name="Cohen S."/>
            <person name="Shea T.P."/>
            <person name="Petrus S."/>
            <person name="Munoz J.F."/>
            <person name="Poplawski S."/>
            <person name="Goldman W.E."/>
            <person name="Michael T."/>
            <person name="Cuomo C.A."/>
            <person name="Sil A."/>
            <person name="Beyhan S."/>
        </authorList>
    </citation>
    <scope>NUCLEOTIDE SEQUENCE [LARGE SCALE GENOMIC DNA]</scope>
    <source>
        <strain evidence="4 5">G184AR</strain>
    </source>
</reference>
<accession>A0A8H7YUM8</accession>